<feature type="domain" description="Condensation" evidence="1">
    <location>
        <begin position="3"/>
        <end position="94"/>
    </location>
</feature>
<keyword evidence="2" id="KW-1185">Reference proteome</keyword>
<dbReference type="SUPFAM" id="SSF52777">
    <property type="entry name" value="CoA-dependent acyltransferases"/>
    <property type="match status" value="1"/>
</dbReference>
<dbReference type="Proteomes" id="UP000504637">
    <property type="component" value="Unplaced"/>
</dbReference>
<protein>
    <recommendedName>
        <fullName evidence="1">Condensation domain-containing protein</fullName>
    </recommendedName>
</protein>
<evidence type="ECO:0000313" key="3">
    <source>
        <dbReference type="RefSeq" id="XP_033456150.1"/>
    </source>
</evidence>
<sequence>MGVQILHPRTQKNIRLINLSKNVRNYYFPHLHKGQTTPFDLPREPGLRIALKRLGDDNRILSSVMHHFISDRWSMDVLRRELDQFYAAVLRGEDRLPIQYRLCRVAEAGRAADRTADVAGVLDKAAGGQLADRAAHIPPPPRCTIRRGLRCAVHHRG</sequence>
<dbReference type="OrthoDB" id="3753210at2759"/>
<gene>
    <name evidence="3" type="ORF">K489DRAFT_384013</name>
</gene>
<dbReference type="RefSeq" id="XP_033456150.1">
    <property type="nucleotide sequence ID" value="XM_033605755.1"/>
</dbReference>
<dbReference type="Pfam" id="PF00668">
    <property type="entry name" value="Condensation"/>
    <property type="match status" value="1"/>
</dbReference>
<dbReference type="AlphaFoldDB" id="A0A6J3LV16"/>
<reference evidence="3" key="3">
    <citation type="submission" date="2025-08" db="UniProtKB">
        <authorList>
            <consortium name="RefSeq"/>
        </authorList>
    </citation>
    <scope>IDENTIFICATION</scope>
    <source>
        <strain evidence="3">CBS 342.82</strain>
    </source>
</reference>
<dbReference type="InterPro" id="IPR001242">
    <property type="entry name" value="Condensation_dom"/>
</dbReference>
<accession>A0A6J3LV16</accession>
<reference evidence="3" key="2">
    <citation type="submission" date="2020-04" db="EMBL/GenBank/DDBJ databases">
        <authorList>
            <consortium name="NCBI Genome Project"/>
        </authorList>
    </citation>
    <scope>NUCLEOTIDE SEQUENCE</scope>
    <source>
        <strain evidence="3">CBS 342.82</strain>
    </source>
</reference>
<evidence type="ECO:0000259" key="1">
    <source>
        <dbReference type="Pfam" id="PF00668"/>
    </source>
</evidence>
<reference evidence="3" key="1">
    <citation type="submission" date="2020-01" db="EMBL/GenBank/DDBJ databases">
        <authorList>
            <consortium name="DOE Joint Genome Institute"/>
            <person name="Haridas S."/>
            <person name="Albert R."/>
            <person name="Binder M."/>
            <person name="Bloem J."/>
            <person name="Labutti K."/>
            <person name="Salamov A."/>
            <person name="Andreopoulos B."/>
            <person name="Baker S.E."/>
            <person name="Barry K."/>
            <person name="Bills G."/>
            <person name="Bluhm B.H."/>
            <person name="Cannon C."/>
            <person name="Castanera R."/>
            <person name="Culley D.E."/>
            <person name="Daum C."/>
            <person name="Ezra D."/>
            <person name="Gonzalez J.B."/>
            <person name="Henrissat B."/>
            <person name="Kuo A."/>
            <person name="Liang C."/>
            <person name="Lipzen A."/>
            <person name="Lutzoni F."/>
            <person name="Magnuson J."/>
            <person name="Mondo S."/>
            <person name="Nolan M."/>
            <person name="Ohm R."/>
            <person name="Pangilinan J."/>
            <person name="Park H.-J."/>
            <person name="Ramirez L."/>
            <person name="Alfaro M."/>
            <person name="Sun H."/>
            <person name="Tritt A."/>
            <person name="Yoshinaga Y."/>
            <person name="Zwiers L.-H."/>
            <person name="Turgeon B.G."/>
            <person name="Goodwin S.B."/>
            <person name="Spatafora J.W."/>
            <person name="Crous P.W."/>
            <person name="Grigoriev I.V."/>
        </authorList>
    </citation>
    <scope>NUCLEOTIDE SEQUENCE</scope>
    <source>
        <strain evidence="3">CBS 342.82</strain>
    </source>
</reference>
<dbReference type="InterPro" id="IPR023213">
    <property type="entry name" value="CAT-like_dom_sf"/>
</dbReference>
<dbReference type="Gene3D" id="3.30.559.10">
    <property type="entry name" value="Chloramphenicol acetyltransferase-like domain"/>
    <property type="match status" value="1"/>
</dbReference>
<dbReference type="GO" id="GO:0003824">
    <property type="term" value="F:catalytic activity"/>
    <property type="evidence" value="ECO:0007669"/>
    <property type="project" value="InterPro"/>
</dbReference>
<evidence type="ECO:0000313" key="2">
    <source>
        <dbReference type="Proteomes" id="UP000504637"/>
    </source>
</evidence>
<name>A0A6J3LV16_9PEZI</name>
<proteinExistence type="predicted"/>
<dbReference type="GeneID" id="54363555"/>
<organism evidence="3">
    <name type="scientific">Dissoconium aciculare CBS 342.82</name>
    <dbReference type="NCBI Taxonomy" id="1314786"/>
    <lineage>
        <taxon>Eukaryota</taxon>
        <taxon>Fungi</taxon>
        <taxon>Dikarya</taxon>
        <taxon>Ascomycota</taxon>
        <taxon>Pezizomycotina</taxon>
        <taxon>Dothideomycetes</taxon>
        <taxon>Dothideomycetidae</taxon>
        <taxon>Mycosphaerellales</taxon>
        <taxon>Dissoconiaceae</taxon>
        <taxon>Dissoconium</taxon>
    </lineage>
</organism>